<dbReference type="AlphaFoldDB" id="A0A0M4EZF8"/>
<protein>
    <submittedName>
        <fullName evidence="3">CG11714</fullName>
    </submittedName>
</protein>
<dbReference type="SMART" id="SM00225">
    <property type="entry name" value="BTB"/>
    <property type="match status" value="1"/>
</dbReference>
<dbReference type="Pfam" id="PF00651">
    <property type="entry name" value="BTB"/>
    <property type="match status" value="1"/>
</dbReference>
<dbReference type="PANTHER" id="PTHR45774:SF3">
    <property type="entry name" value="BTB (POZ) DOMAIN-CONTAINING 2B-RELATED"/>
    <property type="match status" value="1"/>
</dbReference>
<feature type="compositionally biased region" description="Polar residues" evidence="1">
    <location>
        <begin position="253"/>
        <end position="264"/>
    </location>
</feature>
<keyword evidence="4" id="KW-1185">Reference proteome</keyword>
<dbReference type="GO" id="GO:0022008">
    <property type="term" value="P:neurogenesis"/>
    <property type="evidence" value="ECO:0007669"/>
    <property type="project" value="TreeGrafter"/>
</dbReference>
<sequence length="360" mass="41843">MQKSDGNWQDLKPRERMEYLLRTGHLSDCSFVVFADDGEKIHLKCHKFVLMSASPVFERMFEGDFEEGKTPENIVLDDVSGTDFQKFIQYLYWHDNKNLDTYDLQTLQTLIYLSKKFMVNAMCAACINSIKRRLDHGMDADVTIDLFEYAHQIEDNELINAILHQFKFCYQKYVNSPAVYDLSSEIFLKFITEFKSYVDNKKRFDLIDQYCKIHGLSINSSQTTTAEKKTASSNEQKDMDRYRMKRWALSTNINTASSEPSNETETVKDENQNKIDESKDLTDKPADNNAPMPNDDLEQQKRMEYITKLLQTIKFTDMTSYDFCSGPGSSDLLSLEEKYQLLSSICIAVRKVNLFGYDKK</sequence>
<organism evidence="3 4">
    <name type="scientific">Drosophila busckii</name>
    <name type="common">Fruit fly</name>
    <dbReference type="NCBI Taxonomy" id="30019"/>
    <lineage>
        <taxon>Eukaryota</taxon>
        <taxon>Metazoa</taxon>
        <taxon>Ecdysozoa</taxon>
        <taxon>Arthropoda</taxon>
        <taxon>Hexapoda</taxon>
        <taxon>Insecta</taxon>
        <taxon>Pterygota</taxon>
        <taxon>Neoptera</taxon>
        <taxon>Endopterygota</taxon>
        <taxon>Diptera</taxon>
        <taxon>Brachycera</taxon>
        <taxon>Muscomorpha</taxon>
        <taxon>Ephydroidea</taxon>
        <taxon>Drosophilidae</taxon>
        <taxon>Drosophila</taxon>
    </lineage>
</organism>
<dbReference type="PROSITE" id="PS50097">
    <property type="entry name" value="BTB"/>
    <property type="match status" value="1"/>
</dbReference>
<evidence type="ECO:0000256" key="1">
    <source>
        <dbReference type="SAM" id="MobiDB-lite"/>
    </source>
</evidence>
<dbReference type="OrthoDB" id="7963723at2759"/>
<name>A0A0M4EZF8_DROBS</name>
<dbReference type="SUPFAM" id="SSF54695">
    <property type="entry name" value="POZ domain"/>
    <property type="match status" value="1"/>
</dbReference>
<dbReference type="GO" id="GO:0005829">
    <property type="term" value="C:cytosol"/>
    <property type="evidence" value="ECO:0007669"/>
    <property type="project" value="TreeGrafter"/>
</dbReference>
<dbReference type="EMBL" id="CP012525">
    <property type="protein sequence ID" value="ALC43770.1"/>
    <property type="molecule type" value="Genomic_DNA"/>
</dbReference>
<dbReference type="STRING" id="30019.A0A0M4EZF8"/>
<dbReference type="Gene3D" id="3.30.710.10">
    <property type="entry name" value="Potassium Channel Kv1.1, Chain A"/>
    <property type="match status" value="1"/>
</dbReference>
<dbReference type="InterPro" id="IPR011333">
    <property type="entry name" value="SKP1/BTB/POZ_sf"/>
</dbReference>
<dbReference type="OMA" id="YDFCAGP"/>
<feature type="region of interest" description="Disordered" evidence="1">
    <location>
        <begin position="253"/>
        <end position="299"/>
    </location>
</feature>
<accession>A0A0M4EZF8</accession>
<evidence type="ECO:0000259" key="2">
    <source>
        <dbReference type="PROSITE" id="PS50097"/>
    </source>
</evidence>
<proteinExistence type="predicted"/>
<evidence type="ECO:0000313" key="3">
    <source>
        <dbReference type="EMBL" id="ALC43770.1"/>
    </source>
</evidence>
<feature type="domain" description="BTB" evidence="2">
    <location>
        <begin position="27"/>
        <end position="92"/>
    </location>
</feature>
<feature type="compositionally biased region" description="Basic and acidic residues" evidence="1">
    <location>
        <begin position="265"/>
        <end position="286"/>
    </location>
</feature>
<dbReference type="InterPro" id="IPR000210">
    <property type="entry name" value="BTB/POZ_dom"/>
</dbReference>
<dbReference type="Proteomes" id="UP000494163">
    <property type="component" value="Chromosome 3L"/>
</dbReference>
<gene>
    <name evidence="3" type="ORF">Dbus_chr3Lg936</name>
</gene>
<evidence type="ECO:0000313" key="4">
    <source>
        <dbReference type="Proteomes" id="UP000494163"/>
    </source>
</evidence>
<dbReference type="PANTHER" id="PTHR45774">
    <property type="entry name" value="BTB/POZ DOMAIN-CONTAINING"/>
    <property type="match status" value="1"/>
</dbReference>
<reference evidence="3 4" key="1">
    <citation type="submission" date="2015-08" db="EMBL/GenBank/DDBJ databases">
        <title>Ancestral chromatin configuration constrains chromatin evolution on differentiating sex chromosomes in Drosophila.</title>
        <authorList>
            <person name="Zhou Q."/>
            <person name="Bachtrog D."/>
        </authorList>
    </citation>
    <scope>NUCLEOTIDE SEQUENCE [LARGE SCALE GENOMIC DNA]</scope>
    <source>
        <tissue evidence="3">Whole larvae</tissue>
    </source>
</reference>